<feature type="domain" description="LysM" evidence="1">
    <location>
        <begin position="9"/>
        <end position="53"/>
    </location>
</feature>
<dbReference type="Gene3D" id="3.10.350.10">
    <property type="entry name" value="LysM domain"/>
    <property type="match status" value="1"/>
</dbReference>
<dbReference type="EMBL" id="JARTLI010000052">
    <property type="protein sequence ID" value="MED5053663.1"/>
    <property type="molecule type" value="Genomic_DNA"/>
</dbReference>
<dbReference type="SUPFAM" id="SSF54106">
    <property type="entry name" value="LysM domain"/>
    <property type="match status" value="1"/>
</dbReference>
<evidence type="ECO:0000313" key="3">
    <source>
        <dbReference type="Proteomes" id="UP001339962"/>
    </source>
</evidence>
<dbReference type="Proteomes" id="UP001339962">
    <property type="component" value="Unassembled WGS sequence"/>
</dbReference>
<name>A0ABD5IZK8_9BACL</name>
<dbReference type="SMART" id="SM00257">
    <property type="entry name" value="LysM"/>
    <property type="match status" value="1"/>
</dbReference>
<organism evidence="2 3">
    <name type="scientific">Anoxybacteroides rupiense</name>
    <dbReference type="NCBI Taxonomy" id="311460"/>
    <lineage>
        <taxon>Bacteria</taxon>
        <taxon>Bacillati</taxon>
        <taxon>Bacillota</taxon>
        <taxon>Bacilli</taxon>
        <taxon>Bacillales</taxon>
        <taxon>Anoxybacillaceae</taxon>
        <taxon>Anoxybacteroides</taxon>
    </lineage>
</organism>
<comment type="caution">
    <text evidence="2">The sequence shown here is derived from an EMBL/GenBank/DDBJ whole genome shotgun (WGS) entry which is preliminary data.</text>
</comment>
<dbReference type="PANTHER" id="PTHR33734">
    <property type="entry name" value="LYSM DOMAIN-CONTAINING GPI-ANCHORED PROTEIN 2"/>
    <property type="match status" value="1"/>
</dbReference>
<dbReference type="PROSITE" id="PS51782">
    <property type="entry name" value="LYSM"/>
    <property type="match status" value="1"/>
</dbReference>
<evidence type="ECO:0000259" key="1">
    <source>
        <dbReference type="PROSITE" id="PS51782"/>
    </source>
</evidence>
<accession>A0ABD5IZK8</accession>
<evidence type="ECO:0000313" key="2">
    <source>
        <dbReference type="EMBL" id="MED5053663.1"/>
    </source>
</evidence>
<gene>
    <name evidence="2" type="ORF">P9850_17915</name>
</gene>
<dbReference type="AlphaFoldDB" id="A0ABD5IZK8"/>
<dbReference type="InterPro" id="IPR036779">
    <property type="entry name" value="LysM_dom_sf"/>
</dbReference>
<reference evidence="2 3" key="1">
    <citation type="submission" date="2023-03" db="EMBL/GenBank/DDBJ databases">
        <title>Bacillus Genome Sequencing.</title>
        <authorList>
            <person name="Dunlap C."/>
        </authorList>
    </citation>
    <scope>NUCLEOTIDE SEQUENCE [LARGE SCALE GENOMIC DNA]</scope>
    <source>
        <strain evidence="2 3">NRS-38</strain>
    </source>
</reference>
<dbReference type="InterPro" id="IPR018392">
    <property type="entry name" value="LysM"/>
</dbReference>
<proteinExistence type="predicted"/>
<dbReference type="CDD" id="cd00118">
    <property type="entry name" value="LysM"/>
    <property type="match status" value="1"/>
</dbReference>
<dbReference type="PANTHER" id="PTHR33734:SF22">
    <property type="entry name" value="MEMBRANE-BOUND LYTIC MUREIN TRANSGLYCOSYLASE D"/>
    <property type="match status" value="1"/>
</dbReference>
<protein>
    <submittedName>
        <fullName evidence="2">LysM domain-containing protein</fullName>
    </submittedName>
</protein>
<dbReference type="Pfam" id="PF01476">
    <property type="entry name" value="LysM"/>
    <property type="match status" value="1"/>
</dbReference>
<sequence length="86" mass="9882">MPVKTEKAEYYVVKKDDTLTKIAKKYGTTVQQLVQLNKVKNPDLILIGQKLRVKCRRPPIVQKSRGIDDIFLLVNNPAMVKERRGC</sequence>